<dbReference type="OrthoDB" id="2900625at2759"/>
<comment type="caution">
    <text evidence="1">The sequence shown here is derived from an EMBL/GenBank/DDBJ whole genome shotgun (WGS) entry which is preliminary data.</text>
</comment>
<sequence>MNGSSKDIAKLYTVTQSLTDDEAIGLLPVFYANLDPSWIPSLDVLDNITDPSTRLRCIENVTKIFSSLCYIVRNPLFPLDATPDLWPRIWKWMEFLRLYHECVPASTASEVVSTHVSQSQILLKFGQHPQTCLAMFSTKGVRRTLATAWATLVHRLYTADEPATLGVIAFPLLALSDMKDPQNLVEVVDGCGGSYKALALTLMLNISQAVANSKSDMAVTSITPVLCFLSDVSRISPEFVAYLLSHGIISSLVSALDIDGVPPPAEGVPDRPVEVELCLRSLIRYLNVSPGYPWTV</sequence>
<evidence type="ECO:0000313" key="1">
    <source>
        <dbReference type="EMBL" id="KAF7351865.1"/>
    </source>
</evidence>
<accession>A0A8H7CVI7</accession>
<proteinExistence type="predicted"/>
<dbReference type="EMBL" id="JACAZI010000009">
    <property type="protein sequence ID" value="KAF7351865.1"/>
    <property type="molecule type" value="Genomic_DNA"/>
</dbReference>
<organism evidence="1 2">
    <name type="scientific">Mycena venus</name>
    <dbReference type="NCBI Taxonomy" id="2733690"/>
    <lineage>
        <taxon>Eukaryota</taxon>
        <taxon>Fungi</taxon>
        <taxon>Dikarya</taxon>
        <taxon>Basidiomycota</taxon>
        <taxon>Agaricomycotina</taxon>
        <taxon>Agaricomycetes</taxon>
        <taxon>Agaricomycetidae</taxon>
        <taxon>Agaricales</taxon>
        <taxon>Marasmiineae</taxon>
        <taxon>Mycenaceae</taxon>
        <taxon>Mycena</taxon>
    </lineage>
</organism>
<dbReference type="Proteomes" id="UP000620124">
    <property type="component" value="Unassembled WGS sequence"/>
</dbReference>
<dbReference type="AlphaFoldDB" id="A0A8H7CVI7"/>
<keyword evidence="2" id="KW-1185">Reference proteome</keyword>
<evidence type="ECO:0000313" key="2">
    <source>
        <dbReference type="Proteomes" id="UP000620124"/>
    </source>
</evidence>
<protein>
    <submittedName>
        <fullName evidence="1">MYND-type domain-containing protein</fullName>
    </submittedName>
</protein>
<gene>
    <name evidence="1" type="ORF">MVEN_01148000</name>
</gene>
<reference evidence="1" key="1">
    <citation type="submission" date="2020-05" db="EMBL/GenBank/DDBJ databases">
        <title>Mycena genomes resolve the evolution of fungal bioluminescence.</title>
        <authorList>
            <person name="Tsai I.J."/>
        </authorList>
    </citation>
    <scope>NUCLEOTIDE SEQUENCE</scope>
    <source>
        <strain evidence="1">CCC161011</strain>
    </source>
</reference>
<name>A0A8H7CVI7_9AGAR</name>